<dbReference type="PANTHER" id="PTHR23131:SF4">
    <property type="entry name" value="METALLO-BETA-LACTAMASE SUPERFAMILY POTEIN"/>
    <property type="match status" value="1"/>
</dbReference>
<dbReference type="SUPFAM" id="SSF56281">
    <property type="entry name" value="Metallo-hydrolase/oxidoreductase"/>
    <property type="match status" value="1"/>
</dbReference>
<evidence type="ECO:0000259" key="1">
    <source>
        <dbReference type="SMART" id="SM00849"/>
    </source>
</evidence>
<evidence type="ECO:0000313" key="3">
    <source>
        <dbReference type="Proteomes" id="UP000242847"/>
    </source>
</evidence>
<dbReference type="Proteomes" id="UP000242847">
    <property type="component" value="Unassembled WGS sequence"/>
</dbReference>
<proteinExistence type="predicted"/>
<dbReference type="EMBL" id="MUBC01000023">
    <property type="protein sequence ID" value="ONM43696.1"/>
    <property type="molecule type" value="Genomic_DNA"/>
</dbReference>
<dbReference type="SMART" id="SM00849">
    <property type="entry name" value="Lactamase_B"/>
    <property type="match status" value="1"/>
</dbReference>
<dbReference type="Gene3D" id="3.60.15.10">
    <property type="entry name" value="Ribonuclease Z/Hydroxyacylglutathione hydrolase-like"/>
    <property type="match status" value="1"/>
</dbReference>
<keyword evidence="3" id="KW-1185">Reference proteome</keyword>
<dbReference type="STRING" id="254161.SAMN05216256_12324"/>
<dbReference type="PANTHER" id="PTHR23131">
    <property type="entry name" value="ENDORIBONUCLEASE LACTB2"/>
    <property type="match status" value="1"/>
</dbReference>
<organism evidence="2 3">
    <name type="scientific">Halopseudomonas pachastrellae</name>
    <dbReference type="NCBI Taxonomy" id="254161"/>
    <lineage>
        <taxon>Bacteria</taxon>
        <taxon>Pseudomonadati</taxon>
        <taxon>Pseudomonadota</taxon>
        <taxon>Gammaproteobacteria</taxon>
        <taxon>Pseudomonadales</taxon>
        <taxon>Pseudomonadaceae</taxon>
        <taxon>Halopseudomonas</taxon>
    </lineage>
</organism>
<dbReference type="InterPro" id="IPR036866">
    <property type="entry name" value="RibonucZ/Hydroxyglut_hydro"/>
</dbReference>
<dbReference type="AlphaFoldDB" id="A0A1S8DFV9"/>
<sequence>MATEGLIYPLTTPALGTALEIQPGVLWIRMPLPFRLDHVNLWAIRDRDGWTVVDTGVWTKEAMATWEHLFDSMLGGLPITRVICTHRHADHAGLAGWLTERFGCELWMPDTEYHACNASRLQGREAPASELEFYRRAGWNDSALEHFRNNYGGITSLVHPLPDSFRRISDADVIAIGEHHWEVIVGQGHTSEHACLYCAELGLFISGDQVLPLISSNVSVLARDPEGNPLGEWMTSMLRIRDKVSDSVLVLPSHNECFVGLHARINDLVDTQQRLLGKLQDQLHESHRSVDVFECLFGRPIGMGDGIVLSLATGESRANLNCLIAEGRVEMERDADGVEWYRARTRDYARV</sequence>
<comment type="caution">
    <text evidence="2">The sequence shown here is derived from an EMBL/GenBank/DDBJ whole genome shotgun (WGS) entry which is preliminary data.</text>
</comment>
<gene>
    <name evidence="2" type="ORF">BXT89_11510</name>
</gene>
<dbReference type="InterPro" id="IPR001279">
    <property type="entry name" value="Metallo-B-lactamas"/>
</dbReference>
<feature type="domain" description="Metallo-beta-lactamase" evidence="1">
    <location>
        <begin position="38"/>
        <end position="254"/>
    </location>
</feature>
<name>A0A1S8DFV9_9GAMM</name>
<dbReference type="RefSeq" id="WP_083727816.1">
    <property type="nucleotide sequence ID" value="NZ_FOUD01000023.1"/>
</dbReference>
<dbReference type="Pfam" id="PF00753">
    <property type="entry name" value="Lactamase_B"/>
    <property type="match status" value="1"/>
</dbReference>
<dbReference type="OrthoDB" id="9815874at2"/>
<reference evidence="2 3" key="1">
    <citation type="submission" date="2017-01" db="EMBL/GenBank/DDBJ databases">
        <title>Draft genome sequence of Pseudomonas pachastrellae type strain CCUG 46540T from a deep sea.</title>
        <authorList>
            <person name="Gomila M."/>
            <person name="Mulet M."/>
            <person name="Lalucat J."/>
            <person name="Garcia-Valdes E."/>
        </authorList>
    </citation>
    <scope>NUCLEOTIDE SEQUENCE [LARGE SCALE GENOMIC DNA]</scope>
    <source>
        <strain evidence="2 3">CCUG 46540</strain>
    </source>
</reference>
<protein>
    <recommendedName>
        <fullName evidence="1">Metallo-beta-lactamase domain-containing protein</fullName>
    </recommendedName>
</protein>
<accession>A0A1S8DFV9</accession>
<evidence type="ECO:0000313" key="2">
    <source>
        <dbReference type="EMBL" id="ONM43696.1"/>
    </source>
</evidence>
<dbReference type="InterPro" id="IPR050662">
    <property type="entry name" value="Sec-metab_biosynth-thioest"/>
</dbReference>